<dbReference type="SUPFAM" id="SSF55486">
    <property type="entry name" value="Metalloproteases ('zincins'), catalytic domain"/>
    <property type="match status" value="1"/>
</dbReference>
<evidence type="ECO:0000259" key="2">
    <source>
        <dbReference type="Pfam" id="PF01433"/>
    </source>
</evidence>
<dbReference type="GO" id="GO:0043171">
    <property type="term" value="P:peptide catabolic process"/>
    <property type="evidence" value="ECO:0007669"/>
    <property type="project" value="TreeGrafter"/>
</dbReference>
<feature type="domain" description="ERAP1-like C-terminal" evidence="3">
    <location>
        <begin position="210"/>
        <end position="353"/>
    </location>
</feature>
<dbReference type="PANTHER" id="PTHR11533:SF290">
    <property type="entry name" value="AMINOPEPTIDASE"/>
    <property type="match status" value="1"/>
</dbReference>
<dbReference type="Pfam" id="PF11838">
    <property type="entry name" value="ERAP1_C"/>
    <property type="match status" value="1"/>
</dbReference>
<name>A0A3L8E6E1_OOCBI</name>
<protein>
    <recommendedName>
        <fullName evidence="5">Aminopeptidase N</fullName>
    </recommendedName>
</protein>
<evidence type="ECO:0008006" key="5">
    <source>
        <dbReference type="Google" id="ProtNLM"/>
    </source>
</evidence>
<gene>
    <name evidence="4" type="ORF">DMN91_001363</name>
</gene>
<dbReference type="AlphaFoldDB" id="A0A3L8E6E1"/>
<dbReference type="OrthoDB" id="510539at2759"/>
<dbReference type="GO" id="GO:0042277">
    <property type="term" value="F:peptide binding"/>
    <property type="evidence" value="ECO:0007669"/>
    <property type="project" value="TreeGrafter"/>
</dbReference>
<dbReference type="InterPro" id="IPR014782">
    <property type="entry name" value="Peptidase_M1_dom"/>
</dbReference>
<dbReference type="Proteomes" id="UP000279307">
    <property type="component" value="Chromosome 1"/>
</dbReference>
<dbReference type="GO" id="GO:0005615">
    <property type="term" value="C:extracellular space"/>
    <property type="evidence" value="ECO:0007669"/>
    <property type="project" value="TreeGrafter"/>
</dbReference>
<dbReference type="Pfam" id="PF01433">
    <property type="entry name" value="Peptidase_M1"/>
    <property type="match status" value="1"/>
</dbReference>
<organism evidence="4">
    <name type="scientific">Ooceraea biroi</name>
    <name type="common">Clonal raider ant</name>
    <name type="synonym">Cerapachys biroi</name>
    <dbReference type="NCBI Taxonomy" id="2015173"/>
    <lineage>
        <taxon>Eukaryota</taxon>
        <taxon>Metazoa</taxon>
        <taxon>Ecdysozoa</taxon>
        <taxon>Arthropoda</taxon>
        <taxon>Hexapoda</taxon>
        <taxon>Insecta</taxon>
        <taxon>Pterygota</taxon>
        <taxon>Neoptera</taxon>
        <taxon>Endopterygota</taxon>
        <taxon>Hymenoptera</taxon>
        <taxon>Apocrita</taxon>
        <taxon>Aculeata</taxon>
        <taxon>Formicoidea</taxon>
        <taxon>Formicidae</taxon>
        <taxon>Dorylinae</taxon>
        <taxon>Ooceraea</taxon>
    </lineage>
</organism>
<evidence type="ECO:0000313" key="4">
    <source>
        <dbReference type="EMBL" id="RLU27559.1"/>
    </source>
</evidence>
<dbReference type="GO" id="GO:0070006">
    <property type="term" value="F:metalloaminopeptidase activity"/>
    <property type="evidence" value="ECO:0007669"/>
    <property type="project" value="TreeGrafter"/>
</dbReference>
<dbReference type="GO" id="GO:0016020">
    <property type="term" value="C:membrane"/>
    <property type="evidence" value="ECO:0007669"/>
    <property type="project" value="TreeGrafter"/>
</dbReference>
<evidence type="ECO:0000259" key="3">
    <source>
        <dbReference type="Pfam" id="PF11838"/>
    </source>
</evidence>
<dbReference type="Gene3D" id="1.10.390.10">
    <property type="entry name" value="Neutral Protease Domain 2"/>
    <property type="match status" value="1"/>
</dbReference>
<evidence type="ECO:0000256" key="1">
    <source>
        <dbReference type="ARBA" id="ARBA00010136"/>
    </source>
</evidence>
<feature type="domain" description="Peptidase M1 membrane alanine aminopeptidase" evidence="2">
    <location>
        <begin position="5"/>
        <end position="122"/>
    </location>
</feature>
<dbReference type="GO" id="GO:0008270">
    <property type="term" value="F:zinc ion binding"/>
    <property type="evidence" value="ECO:0007669"/>
    <property type="project" value="InterPro"/>
</dbReference>
<dbReference type="InterPro" id="IPR024571">
    <property type="entry name" value="ERAP1-like_C_dom"/>
</dbReference>
<dbReference type="GO" id="GO:0005737">
    <property type="term" value="C:cytoplasm"/>
    <property type="evidence" value="ECO:0007669"/>
    <property type="project" value="TreeGrafter"/>
</dbReference>
<reference evidence="4" key="1">
    <citation type="journal article" date="2018" name="Genome Res.">
        <title>The genomic architecture and molecular evolution of ant odorant receptors.</title>
        <authorList>
            <person name="McKenzie S.K."/>
            <person name="Kronauer D.J.C."/>
        </authorList>
    </citation>
    <scope>NUCLEOTIDE SEQUENCE [LARGE SCALE GENOMIC DNA]</scope>
    <source>
        <strain evidence="4">Clonal line C1</strain>
    </source>
</reference>
<comment type="similarity">
    <text evidence="1">Belongs to the peptidase M1 family.</text>
</comment>
<accession>A0A3L8E6E1</accession>
<dbReference type="InterPro" id="IPR027268">
    <property type="entry name" value="Peptidase_M4/M1_CTD_sf"/>
</dbReference>
<sequence length="380" mass="44362">MKIIQIFKDWRIMETFVTDIQMFSLHMDVAEKVEPIVLEVSNPKELFKRSILSNYRKAPAILRMLHHIITNEVFRNGLIKYLNTHQFSSASSDDLWNALQAALDESDVPHNEYRLKEVMDTWITQRHFPMIRVTRNYKTGETILTQEHFPLDDDKQIDDNKWWIPVTFTTQTNPDFTSTVPTHWLSPDQNITIDGIDPADWIIVNLQATGKVPPNLKKWTFCSGIRQANASTWNKVLDKYIEEEEVDILECLAYSEDPDIIINYLNISLSNDTLTLNGNQLFIVYYSILNMHADNELVLDYLLENIKRIAFGHPVTEDTFNNIITSVHSNDMLDKISKFAKTNFNDMYEKHVKDMINDRKSKLSNKFGSLWQNQLEDKGR</sequence>
<dbReference type="GO" id="GO:0006508">
    <property type="term" value="P:proteolysis"/>
    <property type="evidence" value="ECO:0007669"/>
    <property type="project" value="TreeGrafter"/>
</dbReference>
<dbReference type="InterPro" id="IPR050344">
    <property type="entry name" value="Peptidase_M1_aminopeptidases"/>
</dbReference>
<proteinExistence type="inferred from homology"/>
<dbReference type="PANTHER" id="PTHR11533">
    <property type="entry name" value="PROTEASE M1 ZINC METALLOPROTEASE"/>
    <property type="match status" value="1"/>
</dbReference>
<reference evidence="4" key="2">
    <citation type="submission" date="2018-07" db="EMBL/GenBank/DDBJ databases">
        <authorList>
            <person name="Mckenzie S.K."/>
            <person name="Kronauer D.J.C."/>
        </authorList>
    </citation>
    <scope>NUCLEOTIDE SEQUENCE</scope>
    <source>
        <strain evidence="4">Clonal line C1</strain>
    </source>
</reference>
<comment type="caution">
    <text evidence="4">The sequence shown here is derived from an EMBL/GenBank/DDBJ whole genome shotgun (WGS) entry which is preliminary data.</text>
</comment>
<dbReference type="Gene3D" id="1.25.50.20">
    <property type="match status" value="1"/>
</dbReference>
<dbReference type="EMBL" id="QOIP01000001">
    <property type="protein sequence ID" value="RLU27559.1"/>
    <property type="molecule type" value="Genomic_DNA"/>
</dbReference>